<keyword evidence="3" id="KW-1185">Reference proteome</keyword>
<keyword evidence="1" id="KW-1133">Transmembrane helix</keyword>
<dbReference type="InterPro" id="IPR027417">
    <property type="entry name" value="P-loop_NTPase"/>
</dbReference>
<protein>
    <submittedName>
        <fullName evidence="2">Uncharacterized protein</fullName>
    </submittedName>
</protein>
<dbReference type="Pfam" id="PF17784">
    <property type="entry name" value="Sulfotransfer_4"/>
    <property type="match status" value="1"/>
</dbReference>
<dbReference type="GeneID" id="92099407"/>
<accession>A0ABR1SV17</accession>
<evidence type="ECO:0000313" key="2">
    <source>
        <dbReference type="EMBL" id="KAK8038168.1"/>
    </source>
</evidence>
<feature type="transmembrane region" description="Helical" evidence="1">
    <location>
        <begin position="63"/>
        <end position="81"/>
    </location>
</feature>
<keyword evidence="1" id="KW-0472">Membrane</keyword>
<keyword evidence="1" id="KW-0812">Transmembrane</keyword>
<evidence type="ECO:0000256" key="1">
    <source>
        <dbReference type="SAM" id="Phobius"/>
    </source>
</evidence>
<dbReference type="RefSeq" id="XP_066708020.1">
    <property type="nucleotide sequence ID" value="XM_066866344.1"/>
</dbReference>
<sequence>MVKRSVPADQLLECKIQDGWEPLCDFLGEVLKDDFPSGNNPKGSDMRVTKLLGNSKRRADRNMLITAAFVAALLFADIRVAKGFGPVHA</sequence>
<dbReference type="Proteomes" id="UP001480595">
    <property type="component" value="Unassembled WGS sequence"/>
</dbReference>
<name>A0ABR1SV17_9PEZI</name>
<dbReference type="InterPro" id="IPR040632">
    <property type="entry name" value="Sulfotransfer_4"/>
</dbReference>
<organism evidence="2 3">
    <name type="scientific">Apiospora phragmitis</name>
    <dbReference type="NCBI Taxonomy" id="2905665"/>
    <lineage>
        <taxon>Eukaryota</taxon>
        <taxon>Fungi</taxon>
        <taxon>Dikarya</taxon>
        <taxon>Ascomycota</taxon>
        <taxon>Pezizomycotina</taxon>
        <taxon>Sordariomycetes</taxon>
        <taxon>Xylariomycetidae</taxon>
        <taxon>Amphisphaeriales</taxon>
        <taxon>Apiosporaceae</taxon>
        <taxon>Apiospora</taxon>
    </lineage>
</organism>
<proteinExistence type="predicted"/>
<dbReference type="Gene3D" id="3.40.50.300">
    <property type="entry name" value="P-loop containing nucleotide triphosphate hydrolases"/>
    <property type="match status" value="1"/>
</dbReference>
<dbReference type="EMBL" id="JAQQWL010000016">
    <property type="protein sequence ID" value="KAK8038168.1"/>
    <property type="molecule type" value="Genomic_DNA"/>
</dbReference>
<gene>
    <name evidence="2" type="ORF">PG994_014935</name>
</gene>
<comment type="caution">
    <text evidence="2">The sequence shown here is derived from an EMBL/GenBank/DDBJ whole genome shotgun (WGS) entry which is preliminary data.</text>
</comment>
<evidence type="ECO:0000313" key="3">
    <source>
        <dbReference type="Proteomes" id="UP001480595"/>
    </source>
</evidence>
<reference evidence="2 3" key="1">
    <citation type="submission" date="2023-01" db="EMBL/GenBank/DDBJ databases">
        <title>Analysis of 21 Apiospora genomes using comparative genomics revels a genus with tremendous synthesis potential of carbohydrate active enzymes and secondary metabolites.</title>
        <authorList>
            <person name="Sorensen T."/>
        </authorList>
    </citation>
    <scope>NUCLEOTIDE SEQUENCE [LARGE SCALE GENOMIC DNA]</scope>
    <source>
        <strain evidence="2 3">CBS 135458</strain>
    </source>
</reference>